<gene>
    <name evidence="2" type="ORF">EVAR_88756_1</name>
</gene>
<dbReference type="AlphaFoldDB" id="A0A4C1XTU2"/>
<name>A0A4C1XTU2_EUMVA</name>
<feature type="region of interest" description="Disordered" evidence="1">
    <location>
        <begin position="13"/>
        <end position="53"/>
    </location>
</feature>
<reference evidence="2 3" key="1">
    <citation type="journal article" date="2019" name="Commun. Biol.">
        <title>The bagworm genome reveals a unique fibroin gene that provides high tensile strength.</title>
        <authorList>
            <person name="Kono N."/>
            <person name="Nakamura H."/>
            <person name="Ohtoshi R."/>
            <person name="Tomita M."/>
            <person name="Numata K."/>
            <person name="Arakawa K."/>
        </authorList>
    </citation>
    <scope>NUCLEOTIDE SEQUENCE [LARGE SCALE GENOMIC DNA]</scope>
</reference>
<comment type="caution">
    <text evidence="2">The sequence shown here is derived from an EMBL/GenBank/DDBJ whole genome shotgun (WGS) entry which is preliminary data.</text>
</comment>
<keyword evidence="3" id="KW-1185">Reference proteome</keyword>
<organism evidence="2 3">
    <name type="scientific">Eumeta variegata</name>
    <name type="common">Bagworm moth</name>
    <name type="synonym">Eumeta japonica</name>
    <dbReference type="NCBI Taxonomy" id="151549"/>
    <lineage>
        <taxon>Eukaryota</taxon>
        <taxon>Metazoa</taxon>
        <taxon>Ecdysozoa</taxon>
        <taxon>Arthropoda</taxon>
        <taxon>Hexapoda</taxon>
        <taxon>Insecta</taxon>
        <taxon>Pterygota</taxon>
        <taxon>Neoptera</taxon>
        <taxon>Endopterygota</taxon>
        <taxon>Lepidoptera</taxon>
        <taxon>Glossata</taxon>
        <taxon>Ditrysia</taxon>
        <taxon>Tineoidea</taxon>
        <taxon>Psychidae</taxon>
        <taxon>Oiketicinae</taxon>
        <taxon>Eumeta</taxon>
    </lineage>
</organism>
<evidence type="ECO:0000313" key="3">
    <source>
        <dbReference type="Proteomes" id="UP000299102"/>
    </source>
</evidence>
<evidence type="ECO:0000313" key="2">
    <source>
        <dbReference type="EMBL" id="GBP66422.1"/>
    </source>
</evidence>
<proteinExistence type="predicted"/>
<evidence type="ECO:0000256" key="1">
    <source>
        <dbReference type="SAM" id="MobiDB-lite"/>
    </source>
</evidence>
<dbReference type="EMBL" id="BGZK01000956">
    <property type="protein sequence ID" value="GBP66422.1"/>
    <property type="molecule type" value="Genomic_DNA"/>
</dbReference>
<accession>A0A4C1XTU2</accession>
<sequence>MVLVNLKTLEKQHPQQKSMGAFGKFQEGTTTVKTDEEPSTSFAVPKTKNKNPKRKFEDDLMQLAAYRETKRISKLGFVV</sequence>
<dbReference type="OrthoDB" id="6152242at2759"/>
<dbReference type="Proteomes" id="UP000299102">
    <property type="component" value="Unassembled WGS sequence"/>
</dbReference>
<protein>
    <submittedName>
        <fullName evidence="2">Uncharacterized protein</fullName>
    </submittedName>
</protein>